<organism evidence="4 5">
    <name type="scientific">Paenibacillus solanacearum</name>
    <dbReference type="NCBI Taxonomy" id="2048548"/>
    <lineage>
        <taxon>Bacteria</taxon>
        <taxon>Bacillati</taxon>
        <taxon>Bacillota</taxon>
        <taxon>Bacilli</taxon>
        <taxon>Bacillales</taxon>
        <taxon>Paenibacillaceae</taxon>
        <taxon>Paenibacillus</taxon>
    </lineage>
</organism>
<dbReference type="PANTHER" id="PTHR37810">
    <property type="entry name" value="IMMUNITY PROTEIN SDPI"/>
    <property type="match status" value="1"/>
</dbReference>
<feature type="transmembrane region" description="Helical" evidence="1">
    <location>
        <begin position="47"/>
        <end position="67"/>
    </location>
</feature>
<evidence type="ECO:0000259" key="3">
    <source>
        <dbReference type="Pfam" id="PF07853"/>
    </source>
</evidence>
<protein>
    <submittedName>
        <fullName evidence="4">Immunity protein SdpI</fullName>
    </submittedName>
</protein>
<evidence type="ECO:0000256" key="2">
    <source>
        <dbReference type="SAM" id="SignalP"/>
    </source>
</evidence>
<dbReference type="Proteomes" id="UP000693672">
    <property type="component" value="Unassembled WGS sequence"/>
</dbReference>
<dbReference type="GO" id="GO:0009636">
    <property type="term" value="P:response to toxic substance"/>
    <property type="evidence" value="ECO:0007669"/>
    <property type="project" value="TreeGrafter"/>
</dbReference>
<feature type="transmembrane region" description="Helical" evidence="1">
    <location>
        <begin position="179"/>
        <end position="201"/>
    </location>
</feature>
<gene>
    <name evidence="4" type="primary">sdpI</name>
    <name evidence="4" type="ORF">PAESOLCIP111_05587</name>
</gene>
<dbReference type="RefSeq" id="WP_218095299.1">
    <property type="nucleotide sequence ID" value="NZ_CAJVAS010000042.1"/>
</dbReference>
<feature type="transmembrane region" description="Helical" evidence="1">
    <location>
        <begin position="79"/>
        <end position="104"/>
    </location>
</feature>
<keyword evidence="5" id="KW-1185">Reference proteome</keyword>
<dbReference type="PANTHER" id="PTHR37810:SF5">
    <property type="entry name" value="IMMUNITY PROTEIN SDPI"/>
    <property type="match status" value="1"/>
</dbReference>
<keyword evidence="1" id="KW-1133">Transmembrane helix</keyword>
<dbReference type="AlphaFoldDB" id="A0A916K6T4"/>
<keyword evidence="2" id="KW-0732">Signal</keyword>
<feature type="domain" description="DUF1648" evidence="3">
    <location>
        <begin position="11"/>
        <end position="57"/>
    </location>
</feature>
<dbReference type="InterPro" id="IPR012867">
    <property type="entry name" value="DUF1648"/>
</dbReference>
<name>A0A916K6T4_9BACL</name>
<evidence type="ECO:0000256" key="1">
    <source>
        <dbReference type="SAM" id="Phobius"/>
    </source>
</evidence>
<evidence type="ECO:0000313" key="5">
    <source>
        <dbReference type="Proteomes" id="UP000693672"/>
    </source>
</evidence>
<keyword evidence="1" id="KW-0472">Membrane</keyword>
<proteinExistence type="predicted"/>
<feature type="chain" id="PRO_5038511812" evidence="2">
    <location>
        <begin position="24"/>
        <end position="203"/>
    </location>
</feature>
<accession>A0A916K6T4</accession>
<feature type="transmembrane region" description="Helical" evidence="1">
    <location>
        <begin position="155"/>
        <end position="173"/>
    </location>
</feature>
<keyword evidence="1" id="KW-0812">Transmembrane</keyword>
<dbReference type="Pfam" id="PF07853">
    <property type="entry name" value="DUF1648"/>
    <property type="match status" value="1"/>
</dbReference>
<sequence>MKKWIFPIAAAAVAALASLFAYADLPESMVIHFNISEQPDRWIAKPVGAFLLPALILAVSWTVMMAVKFEQDANKRLRVEASIGVITAIVSSTLLAVHLFTIAYNLGYELRVATVTTVIIGFVFLIMGNLMPRLPQNSLNWPKLPVDIQRKASRFIGRFMFVLGIAFVLLAALPGPAIFPTFCVLLAVFIVVTLGAFVRYLRM</sequence>
<dbReference type="PIRSF" id="PIRSF038959">
    <property type="entry name" value="SdpI"/>
    <property type="match status" value="1"/>
</dbReference>
<reference evidence="4" key="1">
    <citation type="submission" date="2021-06" db="EMBL/GenBank/DDBJ databases">
        <authorList>
            <person name="Criscuolo A."/>
        </authorList>
    </citation>
    <scope>NUCLEOTIDE SEQUENCE</scope>
    <source>
        <strain evidence="4">CIP111600</strain>
    </source>
</reference>
<dbReference type="EMBL" id="CAJVAS010000042">
    <property type="protein sequence ID" value="CAG7648379.1"/>
    <property type="molecule type" value="Genomic_DNA"/>
</dbReference>
<comment type="caution">
    <text evidence="4">The sequence shown here is derived from an EMBL/GenBank/DDBJ whole genome shotgun (WGS) entry which is preliminary data.</text>
</comment>
<evidence type="ECO:0000313" key="4">
    <source>
        <dbReference type="EMBL" id="CAG7648379.1"/>
    </source>
</evidence>
<feature type="transmembrane region" description="Helical" evidence="1">
    <location>
        <begin position="110"/>
        <end position="134"/>
    </location>
</feature>
<feature type="signal peptide" evidence="2">
    <location>
        <begin position="1"/>
        <end position="23"/>
    </location>
</feature>
<dbReference type="InterPro" id="IPR026272">
    <property type="entry name" value="SdpI"/>
</dbReference>